<comment type="caution">
    <text evidence="3">The sequence shown here is derived from an EMBL/GenBank/DDBJ whole genome shotgun (WGS) entry which is preliminary data.</text>
</comment>
<evidence type="ECO:0000256" key="1">
    <source>
        <dbReference type="SAM" id="Phobius"/>
    </source>
</evidence>
<name>A0AAD7E1B5_9AGAR</name>
<feature type="transmembrane region" description="Helical" evidence="1">
    <location>
        <begin position="97"/>
        <end position="119"/>
    </location>
</feature>
<dbReference type="Proteomes" id="UP001219525">
    <property type="component" value="Unassembled WGS sequence"/>
</dbReference>
<dbReference type="PANTHER" id="PTHR40465">
    <property type="entry name" value="CHROMOSOME 1, WHOLE GENOME SHOTGUN SEQUENCE"/>
    <property type="match status" value="1"/>
</dbReference>
<protein>
    <recommendedName>
        <fullName evidence="2">DUF6534 domain-containing protein</fullName>
    </recommendedName>
</protein>
<feature type="transmembrane region" description="Helical" evidence="1">
    <location>
        <begin position="173"/>
        <end position="193"/>
    </location>
</feature>
<proteinExistence type="predicted"/>
<accession>A0AAD7E1B5</accession>
<keyword evidence="4" id="KW-1185">Reference proteome</keyword>
<feature type="transmembrane region" description="Helical" evidence="1">
    <location>
        <begin position="26"/>
        <end position="44"/>
    </location>
</feature>
<keyword evidence="1" id="KW-0812">Transmembrane</keyword>
<dbReference type="PANTHER" id="PTHR40465:SF1">
    <property type="entry name" value="DUF6534 DOMAIN-CONTAINING PROTEIN"/>
    <property type="match status" value="1"/>
</dbReference>
<feature type="transmembrane region" description="Helical" evidence="1">
    <location>
        <begin position="56"/>
        <end position="77"/>
    </location>
</feature>
<gene>
    <name evidence="3" type="ORF">GGX14DRAFT_387705</name>
</gene>
<feature type="transmembrane region" description="Helical" evidence="1">
    <location>
        <begin position="131"/>
        <end position="153"/>
    </location>
</feature>
<evidence type="ECO:0000313" key="3">
    <source>
        <dbReference type="EMBL" id="KAJ7223385.1"/>
    </source>
</evidence>
<evidence type="ECO:0000313" key="4">
    <source>
        <dbReference type="Proteomes" id="UP001219525"/>
    </source>
</evidence>
<feature type="domain" description="DUF6534" evidence="2">
    <location>
        <begin position="178"/>
        <end position="253"/>
    </location>
</feature>
<organism evidence="3 4">
    <name type="scientific">Mycena pura</name>
    <dbReference type="NCBI Taxonomy" id="153505"/>
    <lineage>
        <taxon>Eukaryota</taxon>
        <taxon>Fungi</taxon>
        <taxon>Dikarya</taxon>
        <taxon>Basidiomycota</taxon>
        <taxon>Agaricomycotina</taxon>
        <taxon>Agaricomycetes</taxon>
        <taxon>Agaricomycetidae</taxon>
        <taxon>Agaricales</taxon>
        <taxon>Marasmiineae</taxon>
        <taxon>Mycenaceae</taxon>
        <taxon>Mycena</taxon>
    </lineage>
</organism>
<reference evidence="3" key="1">
    <citation type="submission" date="2023-03" db="EMBL/GenBank/DDBJ databases">
        <title>Massive genome expansion in bonnet fungi (Mycena s.s.) driven by repeated elements and novel gene families across ecological guilds.</title>
        <authorList>
            <consortium name="Lawrence Berkeley National Laboratory"/>
            <person name="Harder C.B."/>
            <person name="Miyauchi S."/>
            <person name="Viragh M."/>
            <person name="Kuo A."/>
            <person name="Thoen E."/>
            <person name="Andreopoulos B."/>
            <person name="Lu D."/>
            <person name="Skrede I."/>
            <person name="Drula E."/>
            <person name="Henrissat B."/>
            <person name="Morin E."/>
            <person name="Kohler A."/>
            <person name="Barry K."/>
            <person name="LaButti K."/>
            <person name="Morin E."/>
            <person name="Salamov A."/>
            <person name="Lipzen A."/>
            <person name="Mereny Z."/>
            <person name="Hegedus B."/>
            <person name="Baldrian P."/>
            <person name="Stursova M."/>
            <person name="Weitz H."/>
            <person name="Taylor A."/>
            <person name="Grigoriev I.V."/>
            <person name="Nagy L.G."/>
            <person name="Martin F."/>
            <person name="Kauserud H."/>
        </authorList>
    </citation>
    <scope>NUCLEOTIDE SEQUENCE</scope>
    <source>
        <strain evidence="3">9144</strain>
    </source>
</reference>
<dbReference type="InterPro" id="IPR045339">
    <property type="entry name" value="DUF6534"/>
</dbReference>
<keyword evidence="1" id="KW-1133">Transmembrane helix</keyword>
<dbReference type="Pfam" id="PF20152">
    <property type="entry name" value="DUF6534"/>
    <property type="match status" value="1"/>
</dbReference>
<dbReference type="AlphaFoldDB" id="A0AAD7E1B5"/>
<evidence type="ECO:0000259" key="2">
    <source>
        <dbReference type="Pfam" id="PF20152"/>
    </source>
</evidence>
<dbReference type="EMBL" id="JARJCW010000006">
    <property type="protein sequence ID" value="KAJ7223385.1"/>
    <property type="molecule type" value="Genomic_DNA"/>
</dbReference>
<feature type="transmembrane region" description="Helical" evidence="1">
    <location>
        <begin position="227"/>
        <end position="252"/>
    </location>
</feature>
<sequence length="405" mass="45799">MSNYTAATQASHSVDGAFLRLWGVQYVTYTLDIVLWAIAVVNAAQYFRKYSRKDPLLIRTTVAILLTVTTIHTLFLSIQDFKDFVLLFGNFEGQDEIFWETDVMICATFLVAFVAQMFYASRIWILSKRDWRYVTPVILLALVQLSFGIAQTVEVAKVHRYSKLATTVVTSTAQGAATAACDMTITTILFYILRAVRTGVRRTDSAVDKMIIYAFNRGAMTRASVKLLRLISLMAILQLIFFITKPGTFFLLTFRETLRAQMSGRDGLITSFNMTSMAANSVHPNTSTEPGVHVSKSVIKWVDDIPEEQISDNRWVDGIPGNDNQDNGGPNKMALQPRYIQYAPKGGIYSQYWEGDAIYYPGHVHLPIAPNTKRDHMRETRRVFRQLIVNPKDELAKMISLSMIN</sequence>
<keyword evidence="1" id="KW-0472">Membrane</keyword>